<keyword evidence="11" id="KW-0325">Glycoprotein</keyword>
<feature type="domain" description="Disease resistance R13L4/SHOC-2-like LRR" evidence="15">
    <location>
        <begin position="348"/>
        <end position="524"/>
    </location>
</feature>
<dbReference type="FunFam" id="3.80.10.10:FF:000213">
    <property type="entry name" value="Tyrosine-sulfated glycopeptide receptor 1"/>
    <property type="match status" value="1"/>
</dbReference>
<keyword evidence="9 12" id="KW-0472">Membrane</keyword>
<evidence type="ECO:0000256" key="11">
    <source>
        <dbReference type="ARBA" id="ARBA00023180"/>
    </source>
</evidence>
<keyword evidence="4" id="KW-0433">Leucine-rich repeat</keyword>
<evidence type="ECO:0000259" key="15">
    <source>
        <dbReference type="Pfam" id="PF23598"/>
    </source>
</evidence>
<evidence type="ECO:0000256" key="1">
    <source>
        <dbReference type="ARBA" id="ARBA00004251"/>
    </source>
</evidence>
<dbReference type="Proteomes" id="UP000604825">
    <property type="component" value="Unassembled WGS sequence"/>
</dbReference>
<keyword evidence="6 13" id="KW-0732">Signal</keyword>
<evidence type="ECO:0000256" key="2">
    <source>
        <dbReference type="ARBA" id="ARBA00009592"/>
    </source>
</evidence>
<sequence length="717" mass="77663">MPLSGLAIAVLLLISMASRARPCTEQEKSSLFHFITGLSWDGGLAMSSWRNNGTAAADCCSWEGITCGGGGVVVTEVSLPGRGLQGPISPALGDLAGLRRLNLSHNSLSGELPLERLLKSSSPTPSGLVAIDVSFNRLEGELRELRSSNSGWLLQVLNISSNRFTGEFPSATWQAMGDLVVLNASNNSIHGRMPSSFCISSSTSFAVLDLRYNQFSGRIPVSLGNCSSLRVLRAGHNRFSGTLPDELFNASSLEHLSLPNNGLHGQLDGARIVNLRNLAHLDLGGNGLDGKIPDSIGELRRLEVLRLGHNNMSGELPPTLSNCTNLMTVDLKNNYFSGELTRIEFSALTNRKTLDLLFNGITGMIPESIFSCSNLSALRLADNRLHGQISPGIVNLKSLVFLSLAFNNFANITNTLHVLKDCKNLTILLTNSNYKGEAMPEDEAIEGFQNLRILSLARCSLSGKIPLWLSKLKNLNVLFLQNNQLSGPIPAWIKSLKSLFHLDISYNKLAGEIPTALMEMPMLTAENTAIHLDQSIFLLIVYRGTSFEYRVISGFPNMLNLGYNNFTGVIPKEIGQLKSLSILNLSSNSLSGEIPVQLCSLKNLQVLDLSNNLLTSAIPSDLNKLHFLSTINVSNNDLEGPIPRGGQFSTFTNSSFGGNPKLCGNAIDRPCGSAEAPLVSTLTTEQKDRRIAFAIAFCAFFGVGVLYDQIVMSKYFS</sequence>
<dbReference type="GO" id="GO:0051606">
    <property type="term" value="P:detection of stimulus"/>
    <property type="evidence" value="ECO:0007669"/>
    <property type="project" value="UniProtKB-ARBA"/>
</dbReference>
<dbReference type="PROSITE" id="PS51450">
    <property type="entry name" value="LRR"/>
    <property type="match status" value="2"/>
</dbReference>
<dbReference type="Pfam" id="PF00560">
    <property type="entry name" value="LRR_1"/>
    <property type="match status" value="9"/>
</dbReference>
<feature type="transmembrane region" description="Helical" evidence="12">
    <location>
        <begin position="691"/>
        <end position="711"/>
    </location>
</feature>
<keyword evidence="5 12" id="KW-0812">Transmembrane</keyword>
<accession>A0A811PWU3</accession>
<name>A0A811PWU3_9POAL</name>
<organism evidence="16 17">
    <name type="scientific">Miscanthus lutarioriparius</name>
    <dbReference type="NCBI Taxonomy" id="422564"/>
    <lineage>
        <taxon>Eukaryota</taxon>
        <taxon>Viridiplantae</taxon>
        <taxon>Streptophyta</taxon>
        <taxon>Embryophyta</taxon>
        <taxon>Tracheophyta</taxon>
        <taxon>Spermatophyta</taxon>
        <taxon>Magnoliopsida</taxon>
        <taxon>Liliopsida</taxon>
        <taxon>Poales</taxon>
        <taxon>Poaceae</taxon>
        <taxon>PACMAD clade</taxon>
        <taxon>Panicoideae</taxon>
        <taxon>Andropogonodae</taxon>
        <taxon>Andropogoneae</taxon>
        <taxon>Saccharinae</taxon>
        <taxon>Miscanthus</taxon>
    </lineage>
</organism>
<evidence type="ECO:0000256" key="3">
    <source>
        <dbReference type="ARBA" id="ARBA00022475"/>
    </source>
</evidence>
<evidence type="ECO:0000256" key="4">
    <source>
        <dbReference type="ARBA" id="ARBA00022614"/>
    </source>
</evidence>
<proteinExistence type="inferred from homology"/>
<keyword evidence="7" id="KW-0677">Repeat</keyword>
<evidence type="ECO:0000256" key="8">
    <source>
        <dbReference type="ARBA" id="ARBA00022989"/>
    </source>
</evidence>
<dbReference type="InterPro" id="IPR003591">
    <property type="entry name" value="Leu-rich_rpt_typical-subtyp"/>
</dbReference>
<evidence type="ECO:0000256" key="5">
    <source>
        <dbReference type="ARBA" id="ARBA00022692"/>
    </source>
</evidence>
<dbReference type="SUPFAM" id="SSF52058">
    <property type="entry name" value="L domain-like"/>
    <property type="match status" value="2"/>
</dbReference>
<dbReference type="SMART" id="SM00369">
    <property type="entry name" value="LRR_TYP"/>
    <property type="match status" value="8"/>
</dbReference>
<keyword evidence="8 12" id="KW-1133">Transmembrane helix</keyword>
<keyword evidence="3" id="KW-1003">Cell membrane</keyword>
<dbReference type="FunFam" id="3.80.10.10:FF:000470">
    <property type="entry name" value="LRR receptor-like serine/threonine-protein kinase RPK2"/>
    <property type="match status" value="1"/>
</dbReference>
<comment type="subcellular location">
    <subcellularLocation>
        <location evidence="1">Cell membrane</location>
        <topology evidence="1">Single-pass type I membrane protein</topology>
    </subcellularLocation>
</comment>
<evidence type="ECO:0000313" key="16">
    <source>
        <dbReference type="EMBL" id="CAD6248042.1"/>
    </source>
</evidence>
<dbReference type="FunFam" id="3.80.10.10:FF:000530">
    <property type="entry name" value="Receptor-like protein 2"/>
    <property type="match status" value="1"/>
</dbReference>
<evidence type="ECO:0000256" key="10">
    <source>
        <dbReference type="ARBA" id="ARBA00023170"/>
    </source>
</evidence>
<dbReference type="AlphaFoldDB" id="A0A811PWU3"/>
<evidence type="ECO:0000259" key="14">
    <source>
        <dbReference type="Pfam" id="PF08263"/>
    </source>
</evidence>
<dbReference type="EMBL" id="CAJGYO010000007">
    <property type="protein sequence ID" value="CAD6248042.1"/>
    <property type="molecule type" value="Genomic_DNA"/>
</dbReference>
<dbReference type="OrthoDB" id="1740823at2759"/>
<dbReference type="Pfam" id="PF08263">
    <property type="entry name" value="LRRNT_2"/>
    <property type="match status" value="1"/>
</dbReference>
<evidence type="ECO:0000313" key="17">
    <source>
        <dbReference type="Proteomes" id="UP000604825"/>
    </source>
</evidence>
<dbReference type="InterPro" id="IPR055414">
    <property type="entry name" value="LRR_R13L4/SHOC2-like"/>
</dbReference>
<evidence type="ECO:0000256" key="13">
    <source>
        <dbReference type="SAM" id="SignalP"/>
    </source>
</evidence>
<dbReference type="InterPro" id="IPR013210">
    <property type="entry name" value="LRR_N_plant-typ"/>
</dbReference>
<feature type="signal peptide" evidence="13">
    <location>
        <begin position="1"/>
        <end position="20"/>
    </location>
</feature>
<gene>
    <name evidence="16" type="ORF">NCGR_LOCUS32205</name>
</gene>
<evidence type="ECO:0000256" key="9">
    <source>
        <dbReference type="ARBA" id="ARBA00023136"/>
    </source>
</evidence>
<keyword evidence="17" id="KW-1185">Reference proteome</keyword>
<evidence type="ECO:0008006" key="18">
    <source>
        <dbReference type="Google" id="ProtNLM"/>
    </source>
</evidence>
<dbReference type="Pfam" id="PF23598">
    <property type="entry name" value="LRR_14"/>
    <property type="match status" value="1"/>
</dbReference>
<dbReference type="InterPro" id="IPR032675">
    <property type="entry name" value="LRR_dom_sf"/>
</dbReference>
<dbReference type="PANTHER" id="PTHR48065:SF69">
    <property type="entry name" value="OS07G0466500 PROTEIN"/>
    <property type="match status" value="1"/>
</dbReference>
<keyword evidence="10" id="KW-0675">Receptor</keyword>
<evidence type="ECO:0000256" key="7">
    <source>
        <dbReference type="ARBA" id="ARBA00022737"/>
    </source>
</evidence>
<dbReference type="InterPro" id="IPR001611">
    <property type="entry name" value="Leu-rich_rpt"/>
</dbReference>
<dbReference type="PRINTS" id="PR00019">
    <property type="entry name" value="LEURICHRPT"/>
</dbReference>
<evidence type="ECO:0000256" key="6">
    <source>
        <dbReference type="ARBA" id="ARBA00022729"/>
    </source>
</evidence>
<protein>
    <recommendedName>
        <fullName evidence="18">Leucine-rich repeat-containing N-terminal plant-type domain-containing protein</fullName>
    </recommendedName>
</protein>
<dbReference type="GO" id="GO:0005886">
    <property type="term" value="C:plasma membrane"/>
    <property type="evidence" value="ECO:0007669"/>
    <property type="project" value="UniProtKB-SubCell"/>
</dbReference>
<comment type="caution">
    <text evidence="16">The sequence shown here is derived from an EMBL/GenBank/DDBJ whole genome shotgun (WGS) entry which is preliminary data.</text>
</comment>
<reference evidence="16" key="1">
    <citation type="submission" date="2020-10" db="EMBL/GenBank/DDBJ databases">
        <authorList>
            <person name="Han B."/>
            <person name="Lu T."/>
            <person name="Zhao Q."/>
            <person name="Huang X."/>
            <person name="Zhao Y."/>
        </authorList>
    </citation>
    <scope>NUCLEOTIDE SEQUENCE</scope>
</reference>
<dbReference type="PANTHER" id="PTHR48065">
    <property type="entry name" value="OS10G0469600 PROTEIN"/>
    <property type="match status" value="1"/>
</dbReference>
<feature type="domain" description="Leucine-rich repeat-containing N-terminal plant-type" evidence="14">
    <location>
        <begin position="26"/>
        <end position="67"/>
    </location>
</feature>
<feature type="chain" id="PRO_5032463808" description="Leucine-rich repeat-containing N-terminal plant-type domain-containing protein" evidence="13">
    <location>
        <begin position="21"/>
        <end position="717"/>
    </location>
</feature>
<evidence type="ECO:0000256" key="12">
    <source>
        <dbReference type="SAM" id="Phobius"/>
    </source>
</evidence>
<dbReference type="Gene3D" id="3.80.10.10">
    <property type="entry name" value="Ribonuclease Inhibitor"/>
    <property type="match status" value="4"/>
</dbReference>
<comment type="similarity">
    <text evidence="2">Belongs to the RLP family.</text>
</comment>